<organism evidence="1 2">
    <name type="scientific">Halostagnicola kamekurae</name>
    <dbReference type="NCBI Taxonomy" id="619731"/>
    <lineage>
        <taxon>Archaea</taxon>
        <taxon>Methanobacteriati</taxon>
        <taxon>Methanobacteriota</taxon>
        <taxon>Stenosarchaea group</taxon>
        <taxon>Halobacteria</taxon>
        <taxon>Halobacteriales</taxon>
        <taxon>Natrialbaceae</taxon>
        <taxon>Halostagnicola</taxon>
    </lineage>
</organism>
<evidence type="ECO:0000313" key="1">
    <source>
        <dbReference type="EMBL" id="SFS52121.1"/>
    </source>
</evidence>
<dbReference type="OrthoDB" id="339314at2157"/>
<protein>
    <recommendedName>
        <fullName evidence="3">EVE domain-containing protein</fullName>
    </recommendedName>
</protein>
<dbReference type="EMBL" id="FOZS01000001">
    <property type="protein sequence ID" value="SFS52121.1"/>
    <property type="molecule type" value="Genomic_DNA"/>
</dbReference>
<keyword evidence="2" id="KW-1185">Reference proteome</keyword>
<name>A0A1I6QI39_9EURY</name>
<reference evidence="2" key="1">
    <citation type="submission" date="2016-10" db="EMBL/GenBank/DDBJ databases">
        <authorList>
            <person name="Varghese N."/>
            <person name="Submissions S."/>
        </authorList>
    </citation>
    <scope>NUCLEOTIDE SEQUENCE [LARGE SCALE GENOMIC DNA]</scope>
    <source>
        <strain evidence="2">DSM 22427</strain>
    </source>
</reference>
<evidence type="ECO:0008006" key="3">
    <source>
        <dbReference type="Google" id="ProtNLM"/>
    </source>
</evidence>
<dbReference type="AlphaFoldDB" id="A0A1I6QI39"/>
<dbReference type="RefSeq" id="WP_092902765.1">
    <property type="nucleotide sequence ID" value="NZ_FOZS01000001.1"/>
</dbReference>
<proteinExistence type="predicted"/>
<accession>A0A1I6QI39</accession>
<evidence type="ECO:0000313" key="2">
    <source>
        <dbReference type="Proteomes" id="UP000199199"/>
    </source>
</evidence>
<sequence length="157" mass="17627">MSSNVFLVSDDSEPFERTVLSEVDLNDYPDRPEELAEVESARFWGVEAGSSAETYFEKMDEGDLLLFYREGEYVGTGRIGTTFADDDEWASATVWDDSPRTLIYTIDDFTATSVPKAAVNTIFEYSDGYNPNGLIRVAESRVDNTLEAIELAVQQYD</sequence>
<dbReference type="Proteomes" id="UP000199199">
    <property type="component" value="Unassembled WGS sequence"/>
</dbReference>
<gene>
    <name evidence="1" type="ORF">SAMN04488556_1288</name>
</gene>